<dbReference type="InterPro" id="IPR013351">
    <property type="entry name" value="T3SS_TyeA-rel"/>
</dbReference>
<gene>
    <name evidence="2" type="ORF">DVB73_06870</name>
</gene>
<reference evidence="2 3" key="1">
    <citation type="submission" date="2018-07" db="EMBL/GenBank/DDBJ databases">
        <title>Complete genome sequence of a Pseudomonas plecoglossicida strain pathogenic to the marine fish, Larimichthys crocea.</title>
        <authorList>
            <person name="Tao Z."/>
        </authorList>
    </citation>
    <scope>NUCLEOTIDE SEQUENCE [LARGE SCALE GENOMIC DNA]</scope>
    <source>
        <strain evidence="2 3">XSDHY-P</strain>
    </source>
</reference>
<accession>A0AAD0QV21</accession>
<feature type="domain" description="Type III secretion system effector delivery regulator TyeA" evidence="1">
    <location>
        <begin position="127"/>
        <end position="206"/>
    </location>
</feature>
<dbReference type="EMBL" id="CP031146">
    <property type="protein sequence ID" value="AXM95542.1"/>
    <property type="molecule type" value="Genomic_DNA"/>
</dbReference>
<name>A0AAD0QV21_PSEDL</name>
<dbReference type="InterPro" id="IPR038347">
    <property type="entry name" value="TyeA_sf"/>
</dbReference>
<sequence>MVWIFHECALTEGWMAAGVGDKERSQGSGVAANSHQAIRGCADLASLWRRISGQFPHAELEQVVGVALKALGADLEVQGVCVDRVRFGWVIKEMAQLRALLGVREQVDLLLRGLRGEAVVGAAEVTEMMGQFIALCGMRGAEVDDVQRLERFLGVRSAVGKAQFYQAITQSIRRAPLVLFRNDEQRLILLAACQSALDRAIGAEQENRVVNEAHYVG</sequence>
<evidence type="ECO:0000313" key="2">
    <source>
        <dbReference type="EMBL" id="AXM95542.1"/>
    </source>
</evidence>
<protein>
    <submittedName>
        <fullName evidence="2">TyeA family type III secretion system gatekeeper subunit</fullName>
    </submittedName>
</protein>
<evidence type="ECO:0000259" key="1">
    <source>
        <dbReference type="Pfam" id="PF09059"/>
    </source>
</evidence>
<dbReference type="Gene3D" id="1.20.1280.80">
    <property type="match status" value="1"/>
</dbReference>
<dbReference type="Pfam" id="PF09059">
    <property type="entry name" value="TyeA"/>
    <property type="match status" value="1"/>
</dbReference>
<dbReference type="AlphaFoldDB" id="A0AAD0QV21"/>
<evidence type="ECO:0000313" key="3">
    <source>
        <dbReference type="Proteomes" id="UP000256503"/>
    </source>
</evidence>
<dbReference type="Proteomes" id="UP000256503">
    <property type="component" value="Chromosome"/>
</dbReference>
<dbReference type="InterPro" id="IPR015144">
    <property type="entry name" value="T3SS_TyeA"/>
</dbReference>
<dbReference type="SUPFAM" id="SSF140591">
    <property type="entry name" value="Type III secretion system domain"/>
    <property type="match status" value="2"/>
</dbReference>
<organism evidence="2 3">
    <name type="scientific">Pseudomonas plecoglossicida</name>
    <dbReference type="NCBI Taxonomy" id="70775"/>
    <lineage>
        <taxon>Bacteria</taxon>
        <taxon>Pseudomonadati</taxon>
        <taxon>Pseudomonadota</taxon>
        <taxon>Gammaproteobacteria</taxon>
        <taxon>Pseudomonadales</taxon>
        <taxon>Pseudomonadaceae</taxon>
        <taxon>Pseudomonas</taxon>
    </lineage>
</organism>
<proteinExistence type="predicted"/>
<dbReference type="NCBIfam" id="TIGR02511">
    <property type="entry name" value="type_III_tyeA"/>
    <property type="match status" value="1"/>
</dbReference>